<feature type="region of interest" description="Disordered" evidence="1">
    <location>
        <begin position="46"/>
        <end position="66"/>
    </location>
</feature>
<feature type="compositionally biased region" description="Low complexity" evidence="1">
    <location>
        <begin position="93"/>
        <end position="102"/>
    </location>
</feature>
<comment type="caution">
    <text evidence="3">The sequence shown here is derived from an EMBL/GenBank/DDBJ whole genome shotgun (WGS) entry which is preliminary data.</text>
</comment>
<dbReference type="Pfam" id="PF01926">
    <property type="entry name" value="MMR_HSR1"/>
    <property type="match status" value="1"/>
</dbReference>
<accession>A0ABR1JNX0</accession>
<keyword evidence="4" id="KW-1185">Reference proteome</keyword>
<evidence type="ECO:0000313" key="3">
    <source>
        <dbReference type="EMBL" id="KAK7462216.1"/>
    </source>
</evidence>
<dbReference type="EMBL" id="JBANRG010000011">
    <property type="protein sequence ID" value="KAK7462216.1"/>
    <property type="molecule type" value="Genomic_DNA"/>
</dbReference>
<dbReference type="CDD" id="cd00882">
    <property type="entry name" value="Ras_like_GTPase"/>
    <property type="match status" value="1"/>
</dbReference>
<name>A0ABR1JNX0_9AGAR</name>
<dbReference type="SUPFAM" id="SSF52540">
    <property type="entry name" value="P-loop containing nucleoside triphosphate hydrolases"/>
    <property type="match status" value="1"/>
</dbReference>
<dbReference type="InterPro" id="IPR027417">
    <property type="entry name" value="P-loop_NTPase"/>
</dbReference>
<gene>
    <name evidence="3" type="ORF">VKT23_007821</name>
</gene>
<dbReference type="Gene3D" id="3.40.50.300">
    <property type="entry name" value="P-loop containing nucleotide triphosphate hydrolases"/>
    <property type="match status" value="1"/>
</dbReference>
<protein>
    <recommendedName>
        <fullName evidence="2">G domain-containing protein</fullName>
    </recommendedName>
</protein>
<dbReference type="Proteomes" id="UP001498398">
    <property type="component" value="Unassembled WGS sequence"/>
</dbReference>
<feature type="domain" description="G" evidence="2">
    <location>
        <begin position="111"/>
        <end position="195"/>
    </location>
</feature>
<evidence type="ECO:0000259" key="2">
    <source>
        <dbReference type="Pfam" id="PF01926"/>
    </source>
</evidence>
<proteinExistence type="predicted"/>
<reference evidence="3 4" key="1">
    <citation type="submission" date="2024-01" db="EMBL/GenBank/DDBJ databases">
        <title>A draft genome for the cacao thread blight pathogen Marasmiellus scandens.</title>
        <authorList>
            <person name="Baruah I.K."/>
            <person name="Leung J."/>
            <person name="Bukari Y."/>
            <person name="Amoako-Attah I."/>
            <person name="Meinhardt L.W."/>
            <person name="Bailey B.A."/>
            <person name="Cohen S.P."/>
        </authorList>
    </citation>
    <scope>NUCLEOTIDE SEQUENCE [LARGE SCALE GENOMIC DNA]</scope>
    <source>
        <strain evidence="3 4">GH-19</strain>
    </source>
</reference>
<evidence type="ECO:0000256" key="1">
    <source>
        <dbReference type="SAM" id="MobiDB-lite"/>
    </source>
</evidence>
<sequence>MASGEYAQQTNLESSKHINWQADDHTENEVGFVLHSNPPQPQVDNNCRHGTPEALTQSSPNATEDCENNPVTDIDFEANGDTHHTSHTGILESSNTNSKTCSSSVEGQRNIILFGAAGSGKSSIVNLLANSVTPLATPSNAVKRIPFDSTRYPITFPGGQSFNIWDTTGLIEGNSYSDSRPQTRRSLENLLKDLHAQGGVHLLVLCIFASRITDIVARNYKMFTKDICQGKANVVVVVTGLENEEPPLENWWSKNEQAFKDYGMNFTGHACITSIKGKHNEEEGYKYQEEYDKSRKLVENLIETKASETGFNAGDVENVATKILAGTFGHIWQRFV</sequence>
<evidence type="ECO:0000313" key="4">
    <source>
        <dbReference type="Proteomes" id="UP001498398"/>
    </source>
</evidence>
<organism evidence="3 4">
    <name type="scientific">Marasmiellus scandens</name>
    <dbReference type="NCBI Taxonomy" id="2682957"/>
    <lineage>
        <taxon>Eukaryota</taxon>
        <taxon>Fungi</taxon>
        <taxon>Dikarya</taxon>
        <taxon>Basidiomycota</taxon>
        <taxon>Agaricomycotina</taxon>
        <taxon>Agaricomycetes</taxon>
        <taxon>Agaricomycetidae</taxon>
        <taxon>Agaricales</taxon>
        <taxon>Marasmiineae</taxon>
        <taxon>Omphalotaceae</taxon>
        <taxon>Marasmiellus</taxon>
    </lineage>
</organism>
<dbReference type="InterPro" id="IPR006073">
    <property type="entry name" value="GTP-bd"/>
</dbReference>
<feature type="region of interest" description="Disordered" evidence="1">
    <location>
        <begin position="80"/>
        <end position="102"/>
    </location>
</feature>